<dbReference type="CDD" id="cd00140">
    <property type="entry name" value="beta_clamp"/>
    <property type="match status" value="1"/>
</dbReference>
<dbReference type="Pfam" id="PF02768">
    <property type="entry name" value="DNA_pol3_beta_3"/>
    <property type="match status" value="1"/>
</dbReference>
<reference evidence="14" key="1">
    <citation type="submission" date="2017-04" db="EMBL/GenBank/DDBJ databases">
        <title>Function of individual gut microbiota members based on whole genome sequencing of pure cultures obtained from chicken caecum.</title>
        <authorList>
            <person name="Medvecky M."/>
            <person name="Cejkova D."/>
            <person name="Polansky O."/>
            <person name="Karasova D."/>
            <person name="Kubasova T."/>
            <person name="Cizek A."/>
            <person name="Rychlik I."/>
        </authorList>
    </citation>
    <scope>NUCLEOTIDE SEQUENCE [LARGE SCALE GENOMIC DNA]</scope>
    <source>
        <strain evidence="14">An5</strain>
    </source>
</reference>
<evidence type="ECO:0000256" key="8">
    <source>
        <dbReference type="ARBA" id="ARBA00023125"/>
    </source>
</evidence>
<dbReference type="Pfam" id="PF02767">
    <property type="entry name" value="DNA_pol3_beta_2"/>
    <property type="match status" value="1"/>
</dbReference>
<dbReference type="SUPFAM" id="SSF55979">
    <property type="entry name" value="DNA clamp"/>
    <property type="match status" value="3"/>
</dbReference>
<dbReference type="InterPro" id="IPR046938">
    <property type="entry name" value="DNA_clamp_sf"/>
</dbReference>
<protein>
    <recommendedName>
        <fullName evidence="9">Beta sliding clamp</fullName>
    </recommendedName>
</protein>
<dbReference type="GO" id="GO:0003677">
    <property type="term" value="F:DNA binding"/>
    <property type="evidence" value="ECO:0007669"/>
    <property type="project" value="UniProtKB-UniRule"/>
</dbReference>
<dbReference type="SMART" id="SM00480">
    <property type="entry name" value="POL3Bc"/>
    <property type="match status" value="1"/>
</dbReference>
<comment type="function">
    <text evidence="9">Confers DNA tethering and processivity to DNA polymerases and other proteins. Acts as a clamp, forming a ring around DNA (a reaction catalyzed by the clamp-loading complex) which diffuses in an ATP-independent manner freely and bidirectionally along dsDNA. Initially characterized for its ability to contact the catalytic subunit of DNA polymerase III (Pol III), a complex, multichain enzyme responsible for most of the replicative synthesis in bacteria; Pol III exhibits 3'-5' exonuclease proofreading activity. The beta chain is required for initiation of replication as well as for processivity of DNA replication.</text>
</comment>
<dbReference type="Proteomes" id="UP000195781">
    <property type="component" value="Unassembled WGS sequence"/>
</dbReference>
<comment type="subunit">
    <text evidence="9">Forms a ring-shaped head-to-tail homodimer around DNA.</text>
</comment>
<dbReference type="GO" id="GO:0005737">
    <property type="term" value="C:cytoplasm"/>
    <property type="evidence" value="ECO:0007669"/>
    <property type="project" value="UniProtKB-SubCell"/>
</dbReference>
<dbReference type="NCBIfam" id="TIGR00663">
    <property type="entry name" value="dnan"/>
    <property type="match status" value="1"/>
</dbReference>
<evidence type="ECO:0000256" key="9">
    <source>
        <dbReference type="PIRNR" id="PIRNR000804"/>
    </source>
</evidence>
<evidence type="ECO:0000259" key="12">
    <source>
        <dbReference type="Pfam" id="PF02768"/>
    </source>
</evidence>
<keyword evidence="4 9" id="KW-0808">Transferase</keyword>
<gene>
    <name evidence="13" type="ORF">B5G02_01060</name>
</gene>
<dbReference type="InterPro" id="IPR022635">
    <property type="entry name" value="DNA_polIII_beta_C"/>
</dbReference>
<evidence type="ECO:0000259" key="11">
    <source>
        <dbReference type="Pfam" id="PF02767"/>
    </source>
</evidence>
<comment type="caution">
    <text evidence="13">The sequence shown here is derived from an EMBL/GenBank/DDBJ whole genome shotgun (WGS) entry which is preliminary data.</text>
</comment>
<dbReference type="GO" id="GO:0008408">
    <property type="term" value="F:3'-5' exonuclease activity"/>
    <property type="evidence" value="ECO:0007669"/>
    <property type="project" value="InterPro"/>
</dbReference>
<keyword evidence="7 9" id="KW-0239">DNA-directed DNA polymerase</keyword>
<dbReference type="GO" id="GO:0009360">
    <property type="term" value="C:DNA polymerase III complex"/>
    <property type="evidence" value="ECO:0007669"/>
    <property type="project" value="InterPro"/>
</dbReference>
<dbReference type="InterPro" id="IPR022634">
    <property type="entry name" value="DNA_polIII_beta_N"/>
</dbReference>
<dbReference type="Pfam" id="PF00712">
    <property type="entry name" value="DNA_pol3_beta"/>
    <property type="match status" value="1"/>
</dbReference>
<keyword evidence="3 9" id="KW-0963">Cytoplasm</keyword>
<organism evidence="13 14">
    <name type="scientific">[Collinsella] massiliensis</name>
    <dbReference type="NCBI Taxonomy" id="1232426"/>
    <lineage>
        <taxon>Bacteria</taxon>
        <taxon>Bacillati</taxon>
        <taxon>Actinomycetota</taxon>
        <taxon>Coriobacteriia</taxon>
        <taxon>Coriobacteriales</taxon>
        <taxon>Coriobacteriaceae</taxon>
        <taxon>Enorma</taxon>
    </lineage>
</organism>
<dbReference type="EMBL" id="NFIE01000002">
    <property type="protein sequence ID" value="OUN89652.1"/>
    <property type="molecule type" value="Genomic_DNA"/>
</dbReference>
<dbReference type="PANTHER" id="PTHR30478:SF0">
    <property type="entry name" value="BETA SLIDING CLAMP"/>
    <property type="match status" value="1"/>
</dbReference>
<dbReference type="GO" id="GO:0003887">
    <property type="term" value="F:DNA-directed DNA polymerase activity"/>
    <property type="evidence" value="ECO:0007669"/>
    <property type="project" value="UniProtKB-UniRule"/>
</dbReference>
<evidence type="ECO:0000256" key="3">
    <source>
        <dbReference type="ARBA" id="ARBA00022490"/>
    </source>
</evidence>
<evidence type="ECO:0000256" key="6">
    <source>
        <dbReference type="ARBA" id="ARBA00022705"/>
    </source>
</evidence>
<dbReference type="AlphaFoldDB" id="A0A1Y3XVX6"/>
<accession>A0A1Y3XVX6</accession>
<evidence type="ECO:0000256" key="5">
    <source>
        <dbReference type="ARBA" id="ARBA00022695"/>
    </source>
</evidence>
<dbReference type="Gene3D" id="3.70.10.10">
    <property type="match status" value="1"/>
</dbReference>
<evidence type="ECO:0000256" key="1">
    <source>
        <dbReference type="ARBA" id="ARBA00004496"/>
    </source>
</evidence>
<proteinExistence type="inferred from homology"/>
<dbReference type="RefSeq" id="WP_019240112.1">
    <property type="nucleotide sequence ID" value="NZ_CABKRW010000022.1"/>
</dbReference>
<sequence length="368" mass="39711">MKFTVSQDALSNALAVVSKGVSGTSTLPILSCVLIKAGDGLIELQTSNYTTSVRHRIAAHVEEEGELVVPCKLLTNIAKTLPDAPVHIESVDRQTVVSCEKSTFTLATLDPRDFPEFPAYAIEAGVELPTGILSEMVGRVWRVTTKDTARPILEGVHTTVGNNTLTLAATDSMRLAMCDTNVETSSLEGNFELNIPATALNDALSIMASSPSIFVGVSGKQIVFEAGNTCYVASRLEGEYPNVRQLIPQDCVVRAKIDVEAFSAAFKRVAVIAKPDGPVRFTIDVDAGTLTLAVISADQGRASETIDIEVEGESGTIAFKNSFIHDCLSALGHQEKEISLELQSYTKMGVFKSYDKVNYLYLIMPMWV</sequence>
<feature type="domain" description="DNA polymerase III beta sliding clamp central" evidence="11">
    <location>
        <begin position="128"/>
        <end position="242"/>
    </location>
</feature>
<keyword evidence="8" id="KW-0238">DNA-binding</keyword>
<evidence type="ECO:0000313" key="13">
    <source>
        <dbReference type="EMBL" id="OUN89652.1"/>
    </source>
</evidence>
<evidence type="ECO:0000256" key="4">
    <source>
        <dbReference type="ARBA" id="ARBA00022679"/>
    </source>
</evidence>
<comment type="similarity">
    <text evidence="2 9">Belongs to the beta sliding clamp family.</text>
</comment>
<dbReference type="GO" id="GO:0006271">
    <property type="term" value="P:DNA strand elongation involved in DNA replication"/>
    <property type="evidence" value="ECO:0007669"/>
    <property type="project" value="TreeGrafter"/>
</dbReference>
<evidence type="ECO:0000256" key="2">
    <source>
        <dbReference type="ARBA" id="ARBA00010752"/>
    </source>
</evidence>
<dbReference type="InterPro" id="IPR022637">
    <property type="entry name" value="DNA_polIII_beta_cen"/>
</dbReference>
<evidence type="ECO:0000313" key="14">
    <source>
        <dbReference type="Proteomes" id="UP000195781"/>
    </source>
</evidence>
<comment type="subcellular location">
    <subcellularLocation>
        <location evidence="1 9">Cytoplasm</location>
    </subcellularLocation>
</comment>
<keyword evidence="5 9" id="KW-0548">Nucleotidyltransferase</keyword>
<dbReference type="PANTHER" id="PTHR30478">
    <property type="entry name" value="DNA POLYMERASE III SUBUNIT BETA"/>
    <property type="match status" value="1"/>
</dbReference>
<dbReference type="Gene3D" id="3.10.150.10">
    <property type="entry name" value="DNA Polymerase III, subunit A, domain 2"/>
    <property type="match status" value="1"/>
</dbReference>
<dbReference type="OrthoDB" id="468978at2"/>
<feature type="domain" description="DNA polymerase III beta sliding clamp N-terminal" evidence="10">
    <location>
        <begin position="1"/>
        <end position="117"/>
    </location>
</feature>
<dbReference type="PIRSF" id="PIRSF000804">
    <property type="entry name" value="DNA_pol_III_b"/>
    <property type="match status" value="1"/>
</dbReference>
<dbReference type="InterPro" id="IPR001001">
    <property type="entry name" value="DNA_polIII_beta"/>
</dbReference>
<name>A0A1Y3XVX6_9ACTN</name>
<feature type="domain" description="DNA polymerase III beta sliding clamp C-terminal" evidence="12">
    <location>
        <begin position="244"/>
        <end position="366"/>
    </location>
</feature>
<evidence type="ECO:0000259" key="10">
    <source>
        <dbReference type="Pfam" id="PF00712"/>
    </source>
</evidence>
<keyword evidence="6 9" id="KW-0235">DNA replication</keyword>
<keyword evidence="14" id="KW-1185">Reference proteome</keyword>
<evidence type="ECO:0000256" key="7">
    <source>
        <dbReference type="ARBA" id="ARBA00022932"/>
    </source>
</evidence>